<dbReference type="EMBL" id="LNFO01000911">
    <property type="protein sequence ID" value="KUF97828.1"/>
    <property type="molecule type" value="Genomic_DNA"/>
</dbReference>
<protein>
    <recommendedName>
        <fullName evidence="5">Ribosome biogenesis regulatory protein</fullName>
    </recommendedName>
</protein>
<feature type="region of interest" description="Disordered" evidence="6">
    <location>
        <begin position="349"/>
        <end position="491"/>
    </location>
</feature>
<dbReference type="GO" id="GO:0042254">
    <property type="term" value="P:ribosome biogenesis"/>
    <property type="evidence" value="ECO:0007669"/>
    <property type="project" value="UniProtKB-KW"/>
</dbReference>
<proteinExistence type="inferred from homology"/>
<feature type="compositionally biased region" description="Basic and acidic residues" evidence="6">
    <location>
        <begin position="375"/>
        <end position="392"/>
    </location>
</feature>
<dbReference type="OrthoDB" id="28455at2759"/>
<keyword evidence="3 5" id="KW-0690">Ribosome biogenesis</keyword>
<evidence type="ECO:0000256" key="4">
    <source>
        <dbReference type="ARBA" id="ARBA00023242"/>
    </source>
</evidence>
<reference evidence="7 8" key="1">
    <citation type="submission" date="2015-11" db="EMBL/GenBank/DDBJ databases">
        <title>Genomes and virulence difference between two physiological races of Phytophthora nicotianae.</title>
        <authorList>
            <person name="Liu H."/>
            <person name="Ma X."/>
            <person name="Yu H."/>
            <person name="Fang D."/>
            <person name="Li Y."/>
            <person name="Wang X."/>
            <person name="Wang W."/>
            <person name="Dong Y."/>
            <person name="Xiao B."/>
        </authorList>
    </citation>
    <scope>NUCLEOTIDE SEQUENCE [LARGE SCALE GENOMIC DNA]</scope>
    <source>
        <strain evidence="8">race 0</strain>
    </source>
</reference>
<dbReference type="Pfam" id="PF04939">
    <property type="entry name" value="RRS1"/>
    <property type="match status" value="1"/>
</dbReference>
<comment type="caution">
    <text evidence="7">The sequence shown here is derived from an EMBL/GenBank/DDBJ whole genome shotgun (WGS) entry which is preliminary data.</text>
</comment>
<keyword evidence="4 5" id="KW-0539">Nucleus</keyword>
<evidence type="ECO:0000256" key="3">
    <source>
        <dbReference type="ARBA" id="ARBA00022517"/>
    </source>
</evidence>
<evidence type="ECO:0000313" key="7">
    <source>
        <dbReference type="EMBL" id="KUF97828.1"/>
    </source>
</evidence>
<evidence type="ECO:0000313" key="8">
    <source>
        <dbReference type="Proteomes" id="UP000052943"/>
    </source>
</evidence>
<dbReference type="GO" id="GO:0005634">
    <property type="term" value="C:nucleus"/>
    <property type="evidence" value="ECO:0007669"/>
    <property type="project" value="UniProtKB-SubCell"/>
</dbReference>
<gene>
    <name evidence="7" type="ORF">AM587_10010155</name>
</gene>
<comment type="similarity">
    <text evidence="2 5">Belongs to the RRS1 family.</text>
</comment>
<evidence type="ECO:0000256" key="6">
    <source>
        <dbReference type="SAM" id="MobiDB-lite"/>
    </source>
</evidence>
<dbReference type="AlphaFoldDB" id="A0A0W8DNA0"/>
<dbReference type="InterPro" id="IPR007023">
    <property type="entry name" value="Ribosom_reg"/>
</dbReference>
<dbReference type="STRING" id="4790.A0A0W8DNA0"/>
<comment type="function">
    <text evidence="5">Involved in ribosomal large subunit assembly.</text>
</comment>
<feature type="compositionally biased region" description="Basic residues" evidence="6">
    <location>
        <begin position="469"/>
        <end position="491"/>
    </location>
</feature>
<organism evidence="7 8">
    <name type="scientific">Phytophthora nicotianae</name>
    <name type="common">Potato buckeye rot agent</name>
    <name type="synonym">Phytophthora parasitica</name>
    <dbReference type="NCBI Taxonomy" id="4792"/>
    <lineage>
        <taxon>Eukaryota</taxon>
        <taxon>Sar</taxon>
        <taxon>Stramenopiles</taxon>
        <taxon>Oomycota</taxon>
        <taxon>Peronosporomycetes</taxon>
        <taxon>Peronosporales</taxon>
        <taxon>Peronosporaceae</taxon>
        <taxon>Phytophthora</taxon>
    </lineage>
</organism>
<comment type="subcellular location">
    <subcellularLocation>
        <location evidence="1 5">Nucleus</location>
    </subcellularLocation>
</comment>
<accession>A0A0W8DNA0</accession>
<sequence>MAPALEARVTITFYFQAPKSPLLPPSMKIVQPLFNATFAGTGVNVQLKPLWAIPVDDLVSFVTIGTKRGPKSTVGVRLWGTCNRIECHYGDNGDGEKPNYLHYWCLIVDVQPTGISEAHTDILPLVKTSIPIFHQSRLRTVLIGRKPLTNQNFVLHPVHPSLCINWVIMVVKASEIAPAAYAEGSTSNVQKEDDLTYDLGNLAAFDTHPFTYQNEKELALHARENVQLLINHIFELPREMSDMGPLAQLPAPETVIPREKPLPKPKVETKWEKFAKEKGIEKRKKSRKVFDEATGEWSHTWGYQRAGDNMKDWAVEMKEGDMEDPWTKRKQEKRSRVDKNLRAQANNLKQGRGKQLAGIAGRTPTGIPVELMNTDDAKAKQRGKEGTNKTLEKVQFSTASMGKFDKMREGESERKIKGKRNHFLPTTGAETTEKERSMNALKRVLGREENAGKHKGKTFDDEEEGEGGKRKKKGKKLKNITKGAAKKRRTK</sequence>
<evidence type="ECO:0000256" key="5">
    <source>
        <dbReference type="RuleBase" id="RU364132"/>
    </source>
</evidence>
<feature type="compositionally biased region" description="Basic and acidic residues" evidence="6">
    <location>
        <begin position="403"/>
        <end position="415"/>
    </location>
</feature>
<evidence type="ECO:0000256" key="2">
    <source>
        <dbReference type="ARBA" id="ARBA00010077"/>
    </source>
</evidence>
<name>A0A0W8DNA0_PHYNI</name>
<evidence type="ECO:0000256" key="1">
    <source>
        <dbReference type="ARBA" id="ARBA00004123"/>
    </source>
</evidence>
<dbReference type="Proteomes" id="UP000052943">
    <property type="component" value="Unassembled WGS sequence"/>
</dbReference>